<dbReference type="SUPFAM" id="SSF52172">
    <property type="entry name" value="CheY-like"/>
    <property type="match status" value="1"/>
</dbReference>
<dbReference type="EMBL" id="LGIA01000182">
    <property type="protein sequence ID" value="KOH43566.1"/>
    <property type="molecule type" value="Genomic_DNA"/>
</dbReference>
<keyword evidence="1" id="KW-0597">Phosphoprotein</keyword>
<feature type="modified residue" description="4-aspartylphosphate" evidence="1">
    <location>
        <position position="62"/>
    </location>
</feature>
<feature type="domain" description="Response regulatory" evidence="2">
    <location>
        <begin position="5"/>
        <end position="132"/>
    </location>
</feature>
<dbReference type="InterPro" id="IPR001789">
    <property type="entry name" value="Sig_transdc_resp-reg_receiver"/>
</dbReference>
<dbReference type="SMART" id="SM00448">
    <property type="entry name" value="REC"/>
    <property type="match status" value="1"/>
</dbReference>
<dbReference type="PROSITE" id="PS50110">
    <property type="entry name" value="RESPONSE_REGULATORY"/>
    <property type="match status" value="1"/>
</dbReference>
<gene>
    <name evidence="3" type="ORF">NC99_36500</name>
</gene>
<evidence type="ECO:0000313" key="4">
    <source>
        <dbReference type="Proteomes" id="UP000036958"/>
    </source>
</evidence>
<dbReference type="PANTHER" id="PTHR44520:SF2">
    <property type="entry name" value="RESPONSE REGULATOR RCP1"/>
    <property type="match status" value="1"/>
</dbReference>
<evidence type="ECO:0000259" key="2">
    <source>
        <dbReference type="PROSITE" id="PS50110"/>
    </source>
</evidence>
<dbReference type="AlphaFoldDB" id="A0A0L8V553"/>
<protein>
    <recommendedName>
        <fullName evidence="2">Response regulatory domain-containing protein</fullName>
    </recommendedName>
</protein>
<keyword evidence="4" id="KW-1185">Reference proteome</keyword>
<dbReference type="Gene3D" id="3.40.50.2300">
    <property type="match status" value="1"/>
</dbReference>
<name>A0A0L8V553_9BACT</name>
<dbReference type="PATRIC" id="fig|1409788.3.peg.3735"/>
<dbReference type="RefSeq" id="WP_204375039.1">
    <property type="nucleotide sequence ID" value="NZ_LGIA01000182.1"/>
</dbReference>
<dbReference type="InterPro" id="IPR011006">
    <property type="entry name" value="CheY-like_superfamily"/>
</dbReference>
<reference evidence="4" key="1">
    <citation type="submission" date="2015-07" db="EMBL/GenBank/DDBJ databases">
        <title>Genome sequencing of Sunxiuqinia dokdonensis strain SK.</title>
        <authorList>
            <person name="Ahn S."/>
            <person name="Kim B.-C."/>
        </authorList>
    </citation>
    <scope>NUCLEOTIDE SEQUENCE [LARGE SCALE GENOMIC DNA]</scope>
    <source>
        <strain evidence="4">SK</strain>
    </source>
</reference>
<accession>A0A0L8V553</accession>
<dbReference type="STRING" id="1409788.NC99_36500"/>
<dbReference type="InterPro" id="IPR052893">
    <property type="entry name" value="TCS_response_regulator"/>
</dbReference>
<dbReference type="Pfam" id="PF00072">
    <property type="entry name" value="Response_reg"/>
    <property type="match status" value="1"/>
</dbReference>
<proteinExistence type="predicted"/>
<dbReference type="GO" id="GO:0000160">
    <property type="term" value="P:phosphorelay signal transduction system"/>
    <property type="evidence" value="ECO:0007669"/>
    <property type="project" value="InterPro"/>
</dbReference>
<evidence type="ECO:0000313" key="3">
    <source>
        <dbReference type="EMBL" id="KOH43566.1"/>
    </source>
</evidence>
<comment type="caution">
    <text evidence="3">The sequence shown here is derived from an EMBL/GenBank/DDBJ whole genome shotgun (WGS) entry which is preliminary data.</text>
</comment>
<organism evidence="3 4">
    <name type="scientific">Sunxiuqinia dokdonensis</name>
    <dbReference type="NCBI Taxonomy" id="1409788"/>
    <lineage>
        <taxon>Bacteria</taxon>
        <taxon>Pseudomonadati</taxon>
        <taxon>Bacteroidota</taxon>
        <taxon>Bacteroidia</taxon>
        <taxon>Marinilabiliales</taxon>
        <taxon>Prolixibacteraceae</taxon>
        <taxon>Sunxiuqinia</taxon>
    </lineage>
</organism>
<sequence length="136" mass="15558">MKLRSILLIDDNEADNFLHKLVIRDAGCTEQVVAVNGGQEALDYLRQAEEGLHSPPDLIFLDINMPGMDGWEFLEEYKKMQVARENQIVAVMLTTSPNPDDQEKAKQIPEISRYVNKPLSQLILEEIIREFFPGRC</sequence>
<evidence type="ECO:0000256" key="1">
    <source>
        <dbReference type="PROSITE-ProRule" id="PRU00169"/>
    </source>
</evidence>
<dbReference type="PANTHER" id="PTHR44520">
    <property type="entry name" value="RESPONSE REGULATOR RCP1-RELATED"/>
    <property type="match status" value="1"/>
</dbReference>
<dbReference type="Proteomes" id="UP000036958">
    <property type="component" value="Unassembled WGS sequence"/>
</dbReference>